<gene>
    <name evidence="2" type="ORF">GSM42_03840</name>
</gene>
<accession>A0A6I4VN13</accession>
<dbReference type="RefSeq" id="WP_160800212.1">
    <property type="nucleotide sequence ID" value="NZ_WUUL01000002.1"/>
</dbReference>
<sequence>MIFLKFSLFILPILAYLFGHLLYVGLKRTYRTQKISIPGLGIWVAGLLIGVVIILLLLFIFGFGLAYWLF</sequence>
<protein>
    <submittedName>
        <fullName evidence="2">Uncharacterized protein</fullName>
    </submittedName>
</protein>
<comment type="caution">
    <text evidence="2">The sequence shown here is derived from an EMBL/GenBank/DDBJ whole genome shotgun (WGS) entry which is preliminary data.</text>
</comment>
<dbReference type="EMBL" id="WUUL01000002">
    <property type="protein sequence ID" value="MXQ52877.1"/>
    <property type="molecule type" value="Genomic_DNA"/>
</dbReference>
<organism evidence="2 3">
    <name type="scientific">Shimazuella alba</name>
    <dbReference type="NCBI Taxonomy" id="2690964"/>
    <lineage>
        <taxon>Bacteria</taxon>
        <taxon>Bacillati</taxon>
        <taxon>Bacillota</taxon>
        <taxon>Bacilli</taxon>
        <taxon>Bacillales</taxon>
        <taxon>Thermoactinomycetaceae</taxon>
        <taxon>Shimazuella</taxon>
    </lineage>
</organism>
<name>A0A6I4VN13_9BACL</name>
<feature type="transmembrane region" description="Helical" evidence="1">
    <location>
        <begin position="38"/>
        <end position="69"/>
    </location>
</feature>
<keyword evidence="1" id="KW-1133">Transmembrane helix</keyword>
<keyword evidence="3" id="KW-1185">Reference proteome</keyword>
<keyword evidence="1" id="KW-0812">Transmembrane</keyword>
<keyword evidence="1" id="KW-0472">Membrane</keyword>
<dbReference type="Proteomes" id="UP000430692">
    <property type="component" value="Unassembled WGS sequence"/>
</dbReference>
<proteinExistence type="predicted"/>
<dbReference type="AlphaFoldDB" id="A0A6I4VN13"/>
<evidence type="ECO:0000313" key="3">
    <source>
        <dbReference type="Proteomes" id="UP000430692"/>
    </source>
</evidence>
<reference evidence="2 3" key="1">
    <citation type="submission" date="2019-12" db="EMBL/GenBank/DDBJ databases">
        <title>Whole-genome analyses of novel actinobacteria.</title>
        <authorList>
            <person name="Sahin N."/>
            <person name="Saygin H."/>
        </authorList>
    </citation>
    <scope>NUCLEOTIDE SEQUENCE [LARGE SCALE GENOMIC DNA]</scope>
    <source>
        <strain evidence="2 3">KC615</strain>
    </source>
</reference>
<evidence type="ECO:0000256" key="1">
    <source>
        <dbReference type="SAM" id="Phobius"/>
    </source>
</evidence>
<feature type="transmembrane region" description="Helical" evidence="1">
    <location>
        <begin position="6"/>
        <end position="26"/>
    </location>
</feature>
<evidence type="ECO:0000313" key="2">
    <source>
        <dbReference type="EMBL" id="MXQ52877.1"/>
    </source>
</evidence>